<accession>A0A916SV62</accession>
<dbReference type="InterPro" id="IPR039374">
    <property type="entry name" value="SIP_fam"/>
</dbReference>
<evidence type="ECO:0000313" key="2">
    <source>
        <dbReference type="EMBL" id="GGB18020.1"/>
    </source>
</evidence>
<dbReference type="Pfam" id="PF04954">
    <property type="entry name" value="SIP"/>
    <property type="match status" value="1"/>
</dbReference>
<dbReference type="Pfam" id="PF08021">
    <property type="entry name" value="FAD_binding_9"/>
    <property type="match status" value="1"/>
</dbReference>
<dbReference type="PANTHER" id="PTHR30157:SF0">
    <property type="entry name" value="NADPH-DEPENDENT FERRIC-CHELATE REDUCTASE"/>
    <property type="match status" value="1"/>
</dbReference>
<proteinExistence type="predicted"/>
<gene>
    <name evidence="2" type="primary">mxcB</name>
    <name evidence="2" type="ORF">GCM10011489_02650</name>
</gene>
<protein>
    <submittedName>
        <fullName evidence="2">Siderophore-interacting protein</fullName>
    </submittedName>
</protein>
<keyword evidence="3" id="KW-1185">Reference proteome</keyword>
<reference evidence="2" key="2">
    <citation type="submission" date="2020-09" db="EMBL/GenBank/DDBJ databases">
        <authorList>
            <person name="Sun Q."/>
            <person name="Zhou Y."/>
        </authorList>
    </citation>
    <scope>NUCLEOTIDE SEQUENCE</scope>
    <source>
        <strain evidence="2">CGMCC 1.12827</strain>
    </source>
</reference>
<dbReference type="PROSITE" id="PS51384">
    <property type="entry name" value="FAD_FR"/>
    <property type="match status" value="1"/>
</dbReference>
<dbReference type="InterPro" id="IPR039261">
    <property type="entry name" value="FNR_nucleotide-bd"/>
</dbReference>
<dbReference type="Gene3D" id="3.40.50.80">
    <property type="entry name" value="Nucleotide-binding domain of ferredoxin-NADP reductase (FNR) module"/>
    <property type="match status" value="1"/>
</dbReference>
<organism evidence="2 3">
    <name type="scientific">Gordonia jinhuaensis</name>
    <dbReference type="NCBI Taxonomy" id="1517702"/>
    <lineage>
        <taxon>Bacteria</taxon>
        <taxon>Bacillati</taxon>
        <taxon>Actinomycetota</taxon>
        <taxon>Actinomycetes</taxon>
        <taxon>Mycobacteriales</taxon>
        <taxon>Gordoniaceae</taxon>
        <taxon>Gordonia</taxon>
    </lineage>
</organism>
<name>A0A916SV62_9ACTN</name>
<dbReference type="AlphaFoldDB" id="A0A916SV62"/>
<dbReference type="Gene3D" id="2.40.30.10">
    <property type="entry name" value="Translation factors"/>
    <property type="match status" value="1"/>
</dbReference>
<dbReference type="PANTHER" id="PTHR30157">
    <property type="entry name" value="FERRIC REDUCTASE, NADPH-DEPENDENT"/>
    <property type="match status" value="1"/>
</dbReference>
<dbReference type="InterPro" id="IPR007037">
    <property type="entry name" value="SIP_rossman_dom"/>
</dbReference>
<dbReference type="InterPro" id="IPR017927">
    <property type="entry name" value="FAD-bd_FR_type"/>
</dbReference>
<evidence type="ECO:0000313" key="3">
    <source>
        <dbReference type="Proteomes" id="UP000621454"/>
    </source>
</evidence>
<reference evidence="2" key="1">
    <citation type="journal article" date="2014" name="Int. J. Syst. Evol. Microbiol.">
        <title>Complete genome sequence of Corynebacterium casei LMG S-19264T (=DSM 44701T), isolated from a smear-ripened cheese.</title>
        <authorList>
            <consortium name="US DOE Joint Genome Institute (JGI-PGF)"/>
            <person name="Walter F."/>
            <person name="Albersmeier A."/>
            <person name="Kalinowski J."/>
            <person name="Ruckert C."/>
        </authorList>
    </citation>
    <scope>NUCLEOTIDE SEQUENCE</scope>
    <source>
        <strain evidence="2">CGMCC 1.12827</strain>
    </source>
</reference>
<dbReference type="GO" id="GO:0016491">
    <property type="term" value="F:oxidoreductase activity"/>
    <property type="evidence" value="ECO:0007669"/>
    <property type="project" value="InterPro"/>
</dbReference>
<comment type="caution">
    <text evidence="2">The sequence shown here is derived from an EMBL/GenBank/DDBJ whole genome shotgun (WGS) entry which is preliminary data.</text>
</comment>
<feature type="domain" description="FAD-binding FR-type" evidence="1">
    <location>
        <begin position="20"/>
        <end position="146"/>
    </location>
</feature>
<dbReference type="InterPro" id="IPR013113">
    <property type="entry name" value="SIP_FAD-bd"/>
</dbReference>
<dbReference type="CDD" id="cd06193">
    <property type="entry name" value="siderophore_interacting"/>
    <property type="match status" value="1"/>
</dbReference>
<dbReference type="SUPFAM" id="SSF63380">
    <property type="entry name" value="Riboflavin synthase domain-like"/>
    <property type="match status" value="1"/>
</dbReference>
<dbReference type="InterPro" id="IPR017938">
    <property type="entry name" value="Riboflavin_synthase-like_b-brl"/>
</dbReference>
<dbReference type="Proteomes" id="UP000621454">
    <property type="component" value="Unassembled WGS sequence"/>
</dbReference>
<dbReference type="RefSeq" id="WP_188584748.1">
    <property type="nucleotide sequence ID" value="NZ_BMGC01000001.1"/>
</dbReference>
<sequence>MSTASLEPHPFDVSLTMHGLRPRTLEVVATELLAPRLRRVIFDITDPEDFHYVWMSPDEHVKLFFPQPGTGEIVMPDLGPDGIVLPEDGPRPIFRDYTVRSFDAARARLTIDFVVHEHGVGGSWAATAAPGDRLGVLGPRGSHIYPTGYDWYLLGADETALPVLARWLDELPKDCGVVAFVEVGGPDDEIDLPTRDRVSVQYVHRGEAEPGHSDVLEQAIRAYEFPDGPFFTWIAGEANTLKPIRRYLRRELGLSKERVKVDGYWRAGTVNLDHHEADGDDADGIDHDGDRS</sequence>
<dbReference type="EMBL" id="BMGC01000001">
    <property type="protein sequence ID" value="GGB18020.1"/>
    <property type="molecule type" value="Genomic_DNA"/>
</dbReference>
<evidence type="ECO:0000259" key="1">
    <source>
        <dbReference type="PROSITE" id="PS51384"/>
    </source>
</evidence>